<evidence type="ECO:0000259" key="1">
    <source>
        <dbReference type="Pfam" id="PF01966"/>
    </source>
</evidence>
<comment type="caution">
    <text evidence="2">The sequence shown here is derived from an EMBL/GenBank/DDBJ whole genome shotgun (WGS) entry which is preliminary data.</text>
</comment>
<keyword evidence="3" id="KW-1185">Reference proteome</keyword>
<dbReference type="EMBL" id="BEXT01000001">
    <property type="protein sequence ID" value="GBC61190.1"/>
    <property type="molecule type" value="Genomic_DNA"/>
</dbReference>
<dbReference type="RefSeq" id="WP_124328507.1">
    <property type="nucleotide sequence ID" value="NZ_BEXT01000001.1"/>
</dbReference>
<dbReference type="AlphaFoldDB" id="A0A401FW45"/>
<organism evidence="2 3">
    <name type="scientific">Desulfonema ishimotonii</name>
    <dbReference type="NCBI Taxonomy" id="45657"/>
    <lineage>
        <taxon>Bacteria</taxon>
        <taxon>Pseudomonadati</taxon>
        <taxon>Thermodesulfobacteriota</taxon>
        <taxon>Desulfobacteria</taxon>
        <taxon>Desulfobacterales</taxon>
        <taxon>Desulfococcaceae</taxon>
        <taxon>Desulfonema</taxon>
    </lineage>
</organism>
<reference evidence="3" key="2">
    <citation type="submission" date="2019-01" db="EMBL/GenBank/DDBJ databases">
        <title>Genome sequence of Desulfonema ishimotonii strain Tokyo 01.</title>
        <authorList>
            <person name="Fukui M."/>
        </authorList>
    </citation>
    <scope>NUCLEOTIDE SEQUENCE [LARGE SCALE GENOMIC DNA]</scope>
    <source>
        <strain evidence="3">Tokyo 01</strain>
    </source>
</reference>
<evidence type="ECO:0000313" key="3">
    <source>
        <dbReference type="Proteomes" id="UP000288096"/>
    </source>
</evidence>
<protein>
    <submittedName>
        <fullName evidence="2">HD family phosphohydrolase</fullName>
    </submittedName>
</protein>
<gene>
    <name evidence="2" type="ORF">DENIS_2150</name>
</gene>
<proteinExistence type="predicted"/>
<dbReference type="Proteomes" id="UP000288096">
    <property type="component" value="Unassembled WGS sequence"/>
</dbReference>
<dbReference type="CDD" id="cd00077">
    <property type="entry name" value="HDc"/>
    <property type="match status" value="1"/>
</dbReference>
<dbReference type="InterPro" id="IPR003607">
    <property type="entry name" value="HD/PDEase_dom"/>
</dbReference>
<keyword evidence="2" id="KW-0378">Hydrolase</keyword>
<sequence>MNSRHLDRMKAWFSTYVARFYTGDPEYNRAIEMKEIHTGNVCRNIVQIAEALGLSDAETVLAETAALFHDLGRFRQYAVYGTFRDAESENHARLSIREMALNRVPAGWPLTERRRIVRAIAFHNAACLPDSEDDGTLRLMRMLRDADKLDIWRVFSDYYENRGKTPFTALEIGLADRPECSPAVLESLRQGHPVRLSDMETLNDMKLLQLSWVFDLNFSASFRLAAAKRYTERIGATLPASGEIAKALEPVRAHFDAALRGSADGRIIHKVCA</sequence>
<dbReference type="Gene3D" id="1.10.3210.10">
    <property type="entry name" value="Hypothetical protein af1432"/>
    <property type="match status" value="1"/>
</dbReference>
<name>A0A401FW45_9BACT</name>
<feature type="domain" description="HD" evidence="1">
    <location>
        <begin position="36"/>
        <end position="150"/>
    </location>
</feature>
<dbReference type="GO" id="GO:0016787">
    <property type="term" value="F:hydrolase activity"/>
    <property type="evidence" value="ECO:0007669"/>
    <property type="project" value="UniProtKB-KW"/>
</dbReference>
<reference evidence="3" key="1">
    <citation type="submission" date="2017-11" db="EMBL/GenBank/DDBJ databases">
        <authorList>
            <person name="Watanabe M."/>
            <person name="Kojima H."/>
        </authorList>
    </citation>
    <scope>NUCLEOTIDE SEQUENCE [LARGE SCALE GENOMIC DNA]</scope>
    <source>
        <strain evidence="3">Tokyo 01</strain>
    </source>
</reference>
<accession>A0A401FW45</accession>
<evidence type="ECO:0000313" key="2">
    <source>
        <dbReference type="EMBL" id="GBC61190.1"/>
    </source>
</evidence>
<dbReference type="InterPro" id="IPR006674">
    <property type="entry name" value="HD_domain"/>
</dbReference>
<dbReference type="SUPFAM" id="SSF109604">
    <property type="entry name" value="HD-domain/PDEase-like"/>
    <property type="match status" value="1"/>
</dbReference>
<dbReference type="OrthoDB" id="9797344at2"/>
<dbReference type="Pfam" id="PF01966">
    <property type="entry name" value="HD"/>
    <property type="match status" value="1"/>
</dbReference>